<evidence type="ECO:0000313" key="2">
    <source>
        <dbReference type="Proteomes" id="UP000076959"/>
    </source>
</evidence>
<reference evidence="1 2" key="1">
    <citation type="submission" date="2016-03" db="EMBL/GenBank/DDBJ databases">
        <title>Draft Genome Sequence of the Strain BR 10245 (Bradyrhizobium sp.) isolated from nodules of Centrolobium paraense.</title>
        <authorList>
            <person name="Simoes-Araujo J.L.Sr."/>
            <person name="Barauna A.C."/>
            <person name="Silva K."/>
            <person name="Zilli J.E."/>
        </authorList>
    </citation>
    <scope>NUCLEOTIDE SEQUENCE [LARGE SCALE GENOMIC DNA]</scope>
    <source>
        <strain evidence="1 2">BR 10245</strain>
    </source>
</reference>
<dbReference type="AlphaFoldDB" id="A0A176Z6Z2"/>
<gene>
    <name evidence="1" type="ORF">AYJ54_38000</name>
</gene>
<dbReference type="Proteomes" id="UP000076959">
    <property type="component" value="Unassembled WGS sequence"/>
</dbReference>
<name>A0A176Z6Z2_9BRAD</name>
<accession>A0A176Z6Z2</accession>
<sequence length="64" mass="7293">MTVKCSPGAFRFAIRINMQHDPSNLFPIGAVGLGVKEAPIGHQMLLVISRQHRFTRRDISYIWI</sequence>
<proteinExistence type="predicted"/>
<comment type="caution">
    <text evidence="1">The sequence shown here is derived from an EMBL/GenBank/DDBJ whole genome shotgun (WGS) entry which is preliminary data.</text>
</comment>
<protein>
    <submittedName>
        <fullName evidence="1">Uncharacterized protein</fullName>
    </submittedName>
</protein>
<keyword evidence="2" id="KW-1185">Reference proteome</keyword>
<evidence type="ECO:0000313" key="1">
    <source>
        <dbReference type="EMBL" id="OAF16491.1"/>
    </source>
</evidence>
<dbReference type="EMBL" id="LUUB01000014">
    <property type="protein sequence ID" value="OAF16491.1"/>
    <property type="molecule type" value="Genomic_DNA"/>
</dbReference>
<organism evidence="1 2">
    <name type="scientific">Bradyrhizobium centrolobii</name>
    <dbReference type="NCBI Taxonomy" id="1505087"/>
    <lineage>
        <taxon>Bacteria</taxon>
        <taxon>Pseudomonadati</taxon>
        <taxon>Pseudomonadota</taxon>
        <taxon>Alphaproteobacteria</taxon>
        <taxon>Hyphomicrobiales</taxon>
        <taxon>Nitrobacteraceae</taxon>
        <taxon>Bradyrhizobium</taxon>
    </lineage>
</organism>